<accession>A0A074N101</accession>
<comment type="caution">
    <text evidence="1">The sequence shown here is derived from an EMBL/GenBank/DDBJ whole genome shotgun (WGS) entry which is preliminary data.</text>
</comment>
<proteinExistence type="predicted"/>
<name>A0A074N101_ERYLO</name>
<evidence type="ECO:0000313" key="2">
    <source>
        <dbReference type="Proteomes" id="UP000027647"/>
    </source>
</evidence>
<dbReference type="Proteomes" id="UP000027647">
    <property type="component" value="Unassembled WGS sequence"/>
</dbReference>
<organism evidence="1 2">
    <name type="scientific">Erythrobacter longus</name>
    <dbReference type="NCBI Taxonomy" id="1044"/>
    <lineage>
        <taxon>Bacteria</taxon>
        <taxon>Pseudomonadati</taxon>
        <taxon>Pseudomonadota</taxon>
        <taxon>Alphaproteobacteria</taxon>
        <taxon>Sphingomonadales</taxon>
        <taxon>Erythrobacteraceae</taxon>
        <taxon>Erythrobacter/Porphyrobacter group</taxon>
        <taxon>Erythrobacter</taxon>
    </lineage>
</organism>
<dbReference type="EMBL" id="JMIW01000001">
    <property type="protein sequence ID" value="KEO91582.1"/>
    <property type="molecule type" value="Genomic_DNA"/>
</dbReference>
<dbReference type="AlphaFoldDB" id="A0A074N101"/>
<protein>
    <submittedName>
        <fullName evidence="1">Uncharacterized protein</fullName>
    </submittedName>
</protein>
<sequence length="89" mass="9706">MLDCAIGAGSEFAKVCTLEWVGEEWGQEFLIHDPEGGFRRFVLNEDASGVTVKDGAQDVEMIEPAPDGFWQFSVSGDQYLMPLPPPSGV</sequence>
<dbReference type="STRING" id="1044.EH31_02620"/>
<gene>
    <name evidence="1" type="ORF">EH31_02620</name>
</gene>
<evidence type="ECO:0000313" key="1">
    <source>
        <dbReference type="EMBL" id="KEO91582.1"/>
    </source>
</evidence>
<dbReference type="RefSeq" id="WP_034957870.1">
    <property type="nucleotide sequence ID" value="NZ_JMIW01000001.1"/>
</dbReference>
<keyword evidence="2" id="KW-1185">Reference proteome</keyword>
<dbReference type="OrthoDB" id="5402191at2"/>
<reference evidence="1 2" key="1">
    <citation type="submission" date="2014-04" db="EMBL/GenBank/DDBJ databases">
        <title>A comprehensive comparison of genomes of Erythrobacter spp. strains.</title>
        <authorList>
            <person name="Zheng Q."/>
        </authorList>
    </citation>
    <scope>NUCLEOTIDE SEQUENCE [LARGE SCALE GENOMIC DNA]</scope>
    <source>
        <strain evidence="1 2">DSM 6997</strain>
    </source>
</reference>